<dbReference type="PANTHER" id="PTHR42791:SF1">
    <property type="entry name" value="N-ACETYLTRANSFERASE DOMAIN-CONTAINING PROTEIN"/>
    <property type="match status" value="1"/>
</dbReference>
<dbReference type="CDD" id="cd04301">
    <property type="entry name" value="NAT_SF"/>
    <property type="match status" value="1"/>
</dbReference>
<reference evidence="2 3" key="1">
    <citation type="journal article" date="2007" name="Appl. Environ. Microbiol.">
        <title>Genome sequence of the cellulolytic gliding bacterium Cytophaga hutchinsonii.</title>
        <authorList>
            <person name="Xie G."/>
            <person name="Bruce D.C."/>
            <person name="Challacombe J.F."/>
            <person name="Chertkov O."/>
            <person name="Detter J.C."/>
            <person name="Gilna P."/>
            <person name="Han C.S."/>
            <person name="Lucas S."/>
            <person name="Misra M."/>
            <person name="Myers G.L."/>
            <person name="Richardson P."/>
            <person name="Tapia R."/>
            <person name="Thayer N."/>
            <person name="Thompson L.S."/>
            <person name="Brettin T.S."/>
            <person name="Henrissat B."/>
            <person name="Wilson D.B."/>
            <person name="McBride M.J."/>
        </authorList>
    </citation>
    <scope>NUCLEOTIDE SEQUENCE [LARGE SCALE GENOMIC DNA]</scope>
    <source>
        <strain evidence="3">ATCC 33406 / DSM 1761 / CIP 103989 / NBRC 15051 / NCIMB 9469 / D465</strain>
    </source>
</reference>
<name>A0A6N4SQ35_CYTH3</name>
<sequence>MIEATYSDRKAAIEILTQSFNSNKSVEYVIRGGKNRSAQIKALMEYAFDMCMLFGNVYLSDDKKACGLVLLPHKKKVTLKSIELDISFLLLCSGIKKVSKILKREEAIKNAHAENSYAHLWFLGVAPKEQGKGYGSTLLNEITELYTKIGLPVYLETSTLSNLPWYKKNGFEIIQELRLGYSLFILKKEINIHHALAWN</sequence>
<dbReference type="InterPro" id="IPR000182">
    <property type="entry name" value="GNAT_dom"/>
</dbReference>
<organism evidence="2 3">
    <name type="scientific">Cytophaga hutchinsonii (strain ATCC 33406 / DSM 1761 / CIP 103989 / NBRC 15051 / NCIMB 9469 / D465)</name>
    <dbReference type="NCBI Taxonomy" id="269798"/>
    <lineage>
        <taxon>Bacteria</taxon>
        <taxon>Pseudomonadati</taxon>
        <taxon>Bacteroidota</taxon>
        <taxon>Cytophagia</taxon>
        <taxon>Cytophagales</taxon>
        <taxon>Cytophagaceae</taxon>
        <taxon>Cytophaga</taxon>
    </lineage>
</organism>
<accession>A0A6N4SQ35</accession>
<dbReference type="AlphaFoldDB" id="A0A6N4SQ35"/>
<dbReference type="PANTHER" id="PTHR42791">
    <property type="entry name" value="GNAT FAMILY ACETYLTRANSFERASE"/>
    <property type="match status" value="1"/>
</dbReference>
<dbReference type="EMBL" id="CP000383">
    <property type="protein sequence ID" value="ABG58457.1"/>
    <property type="molecule type" value="Genomic_DNA"/>
</dbReference>
<protein>
    <recommendedName>
        <fullName evidence="1">N-acetyltransferase domain-containing protein</fullName>
    </recommendedName>
</protein>
<dbReference type="GO" id="GO:0016747">
    <property type="term" value="F:acyltransferase activity, transferring groups other than amino-acyl groups"/>
    <property type="evidence" value="ECO:0007669"/>
    <property type="project" value="InterPro"/>
</dbReference>
<dbReference type="KEGG" id="chu:CHU_1182"/>
<evidence type="ECO:0000313" key="3">
    <source>
        <dbReference type="Proteomes" id="UP000001822"/>
    </source>
</evidence>
<evidence type="ECO:0000259" key="1">
    <source>
        <dbReference type="PROSITE" id="PS51186"/>
    </source>
</evidence>
<dbReference type="InterPro" id="IPR016181">
    <property type="entry name" value="Acyl_CoA_acyltransferase"/>
</dbReference>
<dbReference type="Gene3D" id="3.40.630.30">
    <property type="match status" value="1"/>
</dbReference>
<dbReference type="Pfam" id="PF13508">
    <property type="entry name" value="Acetyltransf_7"/>
    <property type="match status" value="1"/>
</dbReference>
<dbReference type="InterPro" id="IPR052523">
    <property type="entry name" value="Trichothecene_AcTrans"/>
</dbReference>
<keyword evidence="3" id="KW-1185">Reference proteome</keyword>
<dbReference type="SUPFAM" id="SSF55729">
    <property type="entry name" value="Acyl-CoA N-acyltransferases (Nat)"/>
    <property type="match status" value="1"/>
</dbReference>
<dbReference type="OrthoDB" id="1452841at2"/>
<dbReference type="RefSeq" id="WP_011584572.1">
    <property type="nucleotide sequence ID" value="NC_008255.1"/>
</dbReference>
<evidence type="ECO:0000313" key="2">
    <source>
        <dbReference type="EMBL" id="ABG58457.1"/>
    </source>
</evidence>
<dbReference type="PROSITE" id="PS51186">
    <property type="entry name" value="GNAT"/>
    <property type="match status" value="1"/>
</dbReference>
<proteinExistence type="predicted"/>
<dbReference type="Proteomes" id="UP000001822">
    <property type="component" value="Chromosome"/>
</dbReference>
<feature type="domain" description="N-acetyltransferase" evidence="1">
    <location>
        <begin position="111"/>
        <end position="191"/>
    </location>
</feature>
<gene>
    <name evidence="2" type="ordered locus">CHU_1182</name>
</gene>